<dbReference type="Proteomes" id="UP000825729">
    <property type="component" value="Unassembled WGS sequence"/>
</dbReference>
<evidence type="ECO:0000313" key="1">
    <source>
        <dbReference type="EMBL" id="KAG9441337.1"/>
    </source>
</evidence>
<sequence>MKKVFTISSETEVDWGPNNVHLAFIFNLIKKSSNNEQLQNSSEIQFHENRRSNLNTHFLSLLKIMKLSAYQELREGDDSEEAEGEQVRVEVAVTLHLSCGWRAAMFKRRPYSLDCCWYAKY</sequence>
<organism evidence="1 2">
    <name type="scientific">Aristolochia fimbriata</name>
    <name type="common">White veined hardy Dutchman's pipe vine</name>
    <dbReference type="NCBI Taxonomy" id="158543"/>
    <lineage>
        <taxon>Eukaryota</taxon>
        <taxon>Viridiplantae</taxon>
        <taxon>Streptophyta</taxon>
        <taxon>Embryophyta</taxon>
        <taxon>Tracheophyta</taxon>
        <taxon>Spermatophyta</taxon>
        <taxon>Magnoliopsida</taxon>
        <taxon>Magnoliidae</taxon>
        <taxon>Piperales</taxon>
        <taxon>Aristolochiaceae</taxon>
        <taxon>Aristolochia</taxon>
    </lineage>
</organism>
<reference evidence="1 2" key="1">
    <citation type="submission" date="2021-07" db="EMBL/GenBank/DDBJ databases">
        <title>The Aristolochia fimbriata genome: insights into angiosperm evolution, floral development and chemical biosynthesis.</title>
        <authorList>
            <person name="Jiao Y."/>
        </authorList>
    </citation>
    <scope>NUCLEOTIDE SEQUENCE [LARGE SCALE GENOMIC DNA]</scope>
    <source>
        <strain evidence="1">IBCAS-2021</strain>
        <tissue evidence="1">Leaf</tissue>
    </source>
</reference>
<dbReference type="AlphaFoldDB" id="A0AAV7DXN4"/>
<protein>
    <submittedName>
        <fullName evidence="1">Uncharacterized protein</fullName>
    </submittedName>
</protein>
<evidence type="ECO:0000313" key="2">
    <source>
        <dbReference type="Proteomes" id="UP000825729"/>
    </source>
</evidence>
<dbReference type="EMBL" id="JAINDJ010000007">
    <property type="protein sequence ID" value="KAG9441337.1"/>
    <property type="molecule type" value="Genomic_DNA"/>
</dbReference>
<comment type="caution">
    <text evidence="1">The sequence shown here is derived from an EMBL/GenBank/DDBJ whole genome shotgun (WGS) entry which is preliminary data.</text>
</comment>
<keyword evidence="2" id="KW-1185">Reference proteome</keyword>
<name>A0AAV7DXN4_ARIFI</name>
<gene>
    <name evidence="1" type="ORF">H6P81_017191</name>
</gene>
<proteinExistence type="predicted"/>
<accession>A0AAV7DXN4</accession>